<dbReference type="InterPro" id="IPR005616">
    <property type="entry name" value="CcmH/CycL/Ccl2/NrfF_N"/>
</dbReference>
<reference evidence="9 10" key="1">
    <citation type="submission" date="2024-06" db="EMBL/GenBank/DDBJ databases">
        <authorList>
            <person name="Li Z."/>
            <person name="Jiang Y."/>
        </authorList>
    </citation>
    <scope>NUCLEOTIDE SEQUENCE [LARGE SCALE GENOMIC DNA]</scope>
    <source>
        <strain evidence="9 10">HSW-8</strain>
    </source>
</reference>
<evidence type="ECO:0000256" key="7">
    <source>
        <dbReference type="RuleBase" id="RU364112"/>
    </source>
</evidence>
<dbReference type="CDD" id="cd16378">
    <property type="entry name" value="CcmH_N"/>
    <property type="match status" value="1"/>
</dbReference>
<gene>
    <name evidence="9" type="ORF">ABSH63_05390</name>
</gene>
<feature type="chain" id="PRO_5044977391" description="Cytochrome c-type biogenesis protein" evidence="7">
    <location>
        <begin position="20"/>
        <end position="148"/>
    </location>
</feature>
<evidence type="ECO:0000313" key="10">
    <source>
        <dbReference type="Proteomes" id="UP001465331"/>
    </source>
</evidence>
<evidence type="ECO:0000256" key="2">
    <source>
        <dbReference type="ARBA" id="ARBA00022617"/>
    </source>
</evidence>
<keyword evidence="7" id="KW-0472">Membrane</keyword>
<accession>A0ABV2A880</accession>
<evidence type="ECO:0000256" key="4">
    <source>
        <dbReference type="ARBA" id="ARBA00022729"/>
    </source>
</evidence>
<dbReference type="InterPro" id="IPR051263">
    <property type="entry name" value="C-type_cytochrome_biogenesis"/>
</dbReference>
<dbReference type="PANTHER" id="PTHR47870">
    <property type="entry name" value="CYTOCHROME C-TYPE BIOGENESIS PROTEIN CCMH"/>
    <property type="match status" value="1"/>
</dbReference>
<name>A0ABV2A880_9GAMM</name>
<proteinExistence type="inferred from homology"/>
<feature type="signal peptide" evidence="7">
    <location>
        <begin position="1"/>
        <end position="19"/>
    </location>
</feature>
<keyword evidence="6 7" id="KW-0408">Iron</keyword>
<evidence type="ECO:0000313" key="9">
    <source>
        <dbReference type="EMBL" id="MES0873442.1"/>
    </source>
</evidence>
<keyword evidence="2 7" id="KW-0349">Heme</keyword>
<keyword evidence="3 7" id="KW-0479">Metal-binding</keyword>
<comment type="similarity">
    <text evidence="1 7">Belongs to the CcmH/CycL/Ccl2/NrfF family.</text>
</comment>
<evidence type="ECO:0000256" key="3">
    <source>
        <dbReference type="ARBA" id="ARBA00022723"/>
    </source>
</evidence>
<keyword evidence="4 7" id="KW-0732">Signal</keyword>
<dbReference type="Gene3D" id="1.10.8.640">
    <property type="entry name" value="Cytochrome C biogenesis protein"/>
    <property type="match status" value="1"/>
</dbReference>
<evidence type="ECO:0000259" key="8">
    <source>
        <dbReference type="Pfam" id="PF03918"/>
    </source>
</evidence>
<dbReference type="PANTHER" id="PTHR47870:SF1">
    <property type="entry name" value="CYTOCHROME C-TYPE BIOGENESIS PROTEIN CCMH"/>
    <property type="match status" value="1"/>
</dbReference>
<feature type="domain" description="CcmH/CycL/Ccl2/NrfF N-terminal" evidence="8">
    <location>
        <begin position="10"/>
        <end position="135"/>
    </location>
</feature>
<keyword evidence="5" id="KW-0201">Cytochrome c-type biogenesis</keyword>
<keyword evidence="7" id="KW-1133">Transmembrane helix</keyword>
<organism evidence="9 10">
    <name type="scientific">Sinimarinibacterium thermocellulolyticum</name>
    <dbReference type="NCBI Taxonomy" id="3170016"/>
    <lineage>
        <taxon>Bacteria</taxon>
        <taxon>Pseudomonadati</taxon>
        <taxon>Pseudomonadota</taxon>
        <taxon>Gammaproteobacteria</taxon>
        <taxon>Nevskiales</taxon>
        <taxon>Nevskiaceae</taxon>
        <taxon>Sinimarinibacterium</taxon>
    </lineage>
</organism>
<keyword evidence="10" id="KW-1185">Reference proteome</keyword>
<keyword evidence="7" id="KW-0812">Transmembrane</keyword>
<evidence type="ECO:0000256" key="6">
    <source>
        <dbReference type="ARBA" id="ARBA00023004"/>
    </source>
</evidence>
<evidence type="ECO:0000256" key="1">
    <source>
        <dbReference type="ARBA" id="ARBA00010342"/>
    </source>
</evidence>
<feature type="transmembrane region" description="Helical" evidence="7">
    <location>
        <begin position="102"/>
        <end position="123"/>
    </location>
</feature>
<dbReference type="RefSeq" id="WP_352888108.1">
    <property type="nucleotide sequence ID" value="NZ_JBEPIJ010000004.1"/>
</dbReference>
<evidence type="ECO:0000256" key="5">
    <source>
        <dbReference type="ARBA" id="ARBA00022748"/>
    </source>
</evidence>
<comment type="caution">
    <text evidence="9">The sequence shown here is derived from an EMBL/GenBank/DDBJ whole genome shotgun (WGS) entry which is preliminary data.</text>
</comment>
<dbReference type="InterPro" id="IPR038297">
    <property type="entry name" value="CcmH/CycL/NrfF/Ccl2_sf"/>
</dbReference>
<sequence>MRISLLPCALLLTAITLRAAAQPGELTPQQAARYQALVSELRCLVCQNQSIADSNAPLAADLREQVRSQILAGRSDEAIRDYVTARYGDFVLYRPPFKPSTWMLWVGPFLLLAAALAFTLRFVRRSPRASAAPVDPNRLQRLLDEESK</sequence>
<comment type="function">
    <text evidence="7">Possible subunit of a heme lyase.</text>
</comment>
<dbReference type="Proteomes" id="UP001465331">
    <property type="component" value="Unassembled WGS sequence"/>
</dbReference>
<dbReference type="Pfam" id="PF03918">
    <property type="entry name" value="CcmH"/>
    <property type="match status" value="1"/>
</dbReference>
<protein>
    <recommendedName>
        <fullName evidence="7">Cytochrome c-type biogenesis protein</fullName>
    </recommendedName>
</protein>
<dbReference type="EMBL" id="JBEPIJ010000004">
    <property type="protein sequence ID" value="MES0873442.1"/>
    <property type="molecule type" value="Genomic_DNA"/>
</dbReference>